<comment type="caution">
    <text evidence="2">The sequence shown here is derived from an EMBL/GenBank/DDBJ whole genome shotgun (WGS) entry which is preliminary data.</text>
</comment>
<sequence>MAVFVDLEVEDHHDDTNGHWQLEKEDKPPQRKQPGSSESSGASSKVATVYVSPANGTLQRALCIYPIAVGIAQHIDIVSLDSLARTCRAAHAGLIQYRKALLASTLRCHQDTLPVPDPEDTFRYRARAGNWFLQNRQNLQNFNGKTGRCARDMVSECRRCSEVICRNCATKQPEPRALKERYRRLCVTCAHSPLKDHINPLLDPDTPISSSVIQQGVCHCETSGVWLCQPCGRSMRNQDQTYLRVWRWRSRYVLERSIPCGREADCLNAVEKEVEMDSAGERTPSVAGASSSLQHPAPLPPPSLSEADGSLHRPGYNIHEYEGSNGRVTNKTVVRVKVGRSVPEWHDERDVAQVLSREVEGKVRAWCGWCWRAIPGREET</sequence>
<feature type="region of interest" description="Disordered" evidence="1">
    <location>
        <begin position="15"/>
        <end position="45"/>
    </location>
</feature>
<feature type="compositionally biased region" description="Basic and acidic residues" evidence="1">
    <location>
        <begin position="15"/>
        <end position="29"/>
    </location>
</feature>
<dbReference type="AlphaFoldDB" id="A0AAE8SZ70"/>
<evidence type="ECO:0000313" key="2">
    <source>
        <dbReference type="EMBL" id="SPO06645.1"/>
    </source>
</evidence>
<dbReference type="EMBL" id="ONZQ02000016">
    <property type="protein sequence ID" value="SPO06645.1"/>
    <property type="molecule type" value="Genomic_DNA"/>
</dbReference>
<evidence type="ECO:0000256" key="1">
    <source>
        <dbReference type="SAM" id="MobiDB-lite"/>
    </source>
</evidence>
<protein>
    <submittedName>
        <fullName evidence="2">Uncharacterized protein</fullName>
    </submittedName>
</protein>
<gene>
    <name evidence="2" type="ORF">DNG_09337</name>
</gene>
<evidence type="ECO:0000313" key="3">
    <source>
        <dbReference type="Proteomes" id="UP001187682"/>
    </source>
</evidence>
<proteinExistence type="predicted"/>
<feature type="region of interest" description="Disordered" evidence="1">
    <location>
        <begin position="277"/>
        <end position="323"/>
    </location>
</feature>
<accession>A0AAE8SZ70</accession>
<organism evidence="2 3">
    <name type="scientific">Cephalotrichum gorgonifer</name>
    <dbReference type="NCBI Taxonomy" id="2041049"/>
    <lineage>
        <taxon>Eukaryota</taxon>
        <taxon>Fungi</taxon>
        <taxon>Dikarya</taxon>
        <taxon>Ascomycota</taxon>
        <taxon>Pezizomycotina</taxon>
        <taxon>Sordariomycetes</taxon>
        <taxon>Hypocreomycetidae</taxon>
        <taxon>Microascales</taxon>
        <taxon>Microascaceae</taxon>
        <taxon>Cephalotrichum</taxon>
    </lineage>
</organism>
<reference evidence="2" key="1">
    <citation type="submission" date="2018-03" db="EMBL/GenBank/DDBJ databases">
        <authorList>
            <person name="Guldener U."/>
        </authorList>
    </citation>
    <scope>NUCLEOTIDE SEQUENCE</scope>
</reference>
<keyword evidence="3" id="KW-1185">Reference proteome</keyword>
<dbReference type="Proteomes" id="UP001187682">
    <property type="component" value="Unassembled WGS sequence"/>
</dbReference>
<name>A0AAE8SZ70_9PEZI</name>
<feature type="compositionally biased region" description="Low complexity" evidence="1">
    <location>
        <begin position="35"/>
        <end position="44"/>
    </location>
</feature>